<protein>
    <submittedName>
        <fullName evidence="1">Uncharacterized protein</fullName>
    </submittedName>
</protein>
<reference evidence="1" key="1">
    <citation type="journal article" date="2015" name="Nature">
        <title>Complex archaea that bridge the gap between prokaryotes and eukaryotes.</title>
        <authorList>
            <person name="Spang A."/>
            <person name="Saw J.H."/>
            <person name="Jorgensen S.L."/>
            <person name="Zaremba-Niedzwiedzka K."/>
            <person name="Martijn J."/>
            <person name="Lind A.E."/>
            <person name="van Eijk R."/>
            <person name="Schleper C."/>
            <person name="Guy L."/>
            <person name="Ettema T.J."/>
        </authorList>
    </citation>
    <scope>NUCLEOTIDE SEQUENCE</scope>
</reference>
<proteinExistence type="predicted"/>
<comment type="caution">
    <text evidence="1">The sequence shown here is derived from an EMBL/GenBank/DDBJ whole genome shotgun (WGS) entry which is preliminary data.</text>
</comment>
<accession>A0A0F9L8E1</accession>
<sequence length="51" mass="5847">MESMGVNIEKAVKESGIEDLGEELKVKFGQDKPGHKIKFTRNRSFQVFESF</sequence>
<evidence type="ECO:0000313" key="1">
    <source>
        <dbReference type="EMBL" id="KKM83711.1"/>
    </source>
</evidence>
<organism evidence="1">
    <name type="scientific">marine sediment metagenome</name>
    <dbReference type="NCBI Taxonomy" id="412755"/>
    <lineage>
        <taxon>unclassified sequences</taxon>
        <taxon>metagenomes</taxon>
        <taxon>ecological metagenomes</taxon>
    </lineage>
</organism>
<name>A0A0F9L8E1_9ZZZZ</name>
<gene>
    <name evidence="1" type="ORF">LCGC14_1306550</name>
</gene>
<dbReference type="AlphaFoldDB" id="A0A0F9L8E1"/>
<dbReference type="EMBL" id="LAZR01007672">
    <property type="protein sequence ID" value="KKM83711.1"/>
    <property type="molecule type" value="Genomic_DNA"/>
</dbReference>